<proteinExistence type="predicted"/>
<keyword evidence="3" id="KW-1185">Reference proteome</keyword>
<dbReference type="EMBL" id="JBHUDJ010000013">
    <property type="protein sequence ID" value="MFD1588526.1"/>
    <property type="molecule type" value="Genomic_DNA"/>
</dbReference>
<keyword evidence="1" id="KW-0472">Membrane</keyword>
<evidence type="ECO:0000313" key="3">
    <source>
        <dbReference type="Proteomes" id="UP001597119"/>
    </source>
</evidence>
<comment type="caution">
    <text evidence="2">The sequence shown here is derived from an EMBL/GenBank/DDBJ whole genome shotgun (WGS) entry which is preliminary data.</text>
</comment>
<dbReference type="RefSeq" id="WP_247382022.1">
    <property type="nucleotide sequence ID" value="NZ_JALLGV010000013.1"/>
</dbReference>
<evidence type="ECO:0000313" key="2">
    <source>
        <dbReference type="EMBL" id="MFD1588526.1"/>
    </source>
</evidence>
<protein>
    <submittedName>
        <fullName evidence="2">Uncharacterized protein</fullName>
    </submittedName>
</protein>
<gene>
    <name evidence="2" type="ORF">ACFR9U_16225</name>
</gene>
<dbReference type="AlphaFoldDB" id="A0ABD6CFQ8"/>
<feature type="transmembrane region" description="Helical" evidence="1">
    <location>
        <begin position="21"/>
        <end position="43"/>
    </location>
</feature>
<evidence type="ECO:0000256" key="1">
    <source>
        <dbReference type="SAM" id="Phobius"/>
    </source>
</evidence>
<sequence>MSKEPTGNSWTRFRTTPWKTAAVLVGVFLILLSGVVVVDGLFFTSRSCVAANVTGPRATFTVTSTPTDDGGRVNLTSVGPPIDADVLYIQTPEMNMTVAELSDHYDPNSTIEVYDSILLSNLSTGTHVTVRWLNRSYRNPYECQDYQPPTSRVFATFVVGNESTYPTYALDENPSVQNSTTQTTSITG</sequence>
<dbReference type="Proteomes" id="UP001597119">
    <property type="component" value="Unassembled WGS sequence"/>
</dbReference>
<reference evidence="2 3" key="1">
    <citation type="journal article" date="2019" name="Int. J. Syst. Evol. Microbiol.">
        <title>The Global Catalogue of Microorganisms (GCM) 10K type strain sequencing project: providing services to taxonomists for standard genome sequencing and annotation.</title>
        <authorList>
            <consortium name="The Broad Institute Genomics Platform"/>
            <consortium name="The Broad Institute Genome Sequencing Center for Infectious Disease"/>
            <person name="Wu L."/>
            <person name="Ma J."/>
        </authorList>
    </citation>
    <scope>NUCLEOTIDE SEQUENCE [LARGE SCALE GENOMIC DNA]</scope>
    <source>
        <strain evidence="2 3">CGMCC 1.12125</strain>
    </source>
</reference>
<keyword evidence="1" id="KW-0812">Transmembrane</keyword>
<keyword evidence="1" id="KW-1133">Transmembrane helix</keyword>
<accession>A0ABD6CFQ8</accession>
<name>A0ABD6CFQ8_9EURY</name>
<organism evidence="2 3">
    <name type="scientific">Halorientalis brevis</name>
    <dbReference type="NCBI Taxonomy" id="1126241"/>
    <lineage>
        <taxon>Archaea</taxon>
        <taxon>Methanobacteriati</taxon>
        <taxon>Methanobacteriota</taxon>
        <taxon>Stenosarchaea group</taxon>
        <taxon>Halobacteria</taxon>
        <taxon>Halobacteriales</taxon>
        <taxon>Haloarculaceae</taxon>
        <taxon>Halorientalis</taxon>
    </lineage>
</organism>